<dbReference type="PANTHER" id="PTHR15036:SF49">
    <property type="entry name" value="AXOTACTIN"/>
    <property type="match status" value="1"/>
</dbReference>
<dbReference type="InterPro" id="IPR050372">
    <property type="entry name" value="Neurexin-related_CASP"/>
</dbReference>
<dbReference type="AlphaFoldDB" id="A0A9N9QWG7"/>
<dbReference type="InterPro" id="IPR013320">
    <property type="entry name" value="ConA-like_dom_sf"/>
</dbReference>
<accession>A0A9N9QWG7</accession>
<organism evidence="3 4">
    <name type="scientific">Diatraea saccharalis</name>
    <name type="common">sugarcane borer</name>
    <dbReference type="NCBI Taxonomy" id="40085"/>
    <lineage>
        <taxon>Eukaryota</taxon>
        <taxon>Metazoa</taxon>
        <taxon>Ecdysozoa</taxon>
        <taxon>Arthropoda</taxon>
        <taxon>Hexapoda</taxon>
        <taxon>Insecta</taxon>
        <taxon>Pterygota</taxon>
        <taxon>Neoptera</taxon>
        <taxon>Endopterygota</taxon>
        <taxon>Lepidoptera</taxon>
        <taxon>Glossata</taxon>
        <taxon>Ditrysia</taxon>
        <taxon>Pyraloidea</taxon>
        <taxon>Crambidae</taxon>
        <taxon>Crambinae</taxon>
        <taxon>Diatraea</taxon>
    </lineage>
</organism>
<feature type="domain" description="Laminin G" evidence="2">
    <location>
        <begin position="104"/>
        <end position="277"/>
    </location>
</feature>
<dbReference type="PANTHER" id="PTHR15036">
    <property type="entry name" value="PIKACHURIN-LIKE PROTEIN"/>
    <property type="match status" value="1"/>
</dbReference>
<evidence type="ECO:0000259" key="2">
    <source>
        <dbReference type="PROSITE" id="PS50025"/>
    </source>
</evidence>
<name>A0A9N9QWG7_9NEOP</name>
<dbReference type="SUPFAM" id="SSF49899">
    <property type="entry name" value="Concanavalin A-like lectins/glucanases"/>
    <property type="match status" value="2"/>
</dbReference>
<dbReference type="OrthoDB" id="8545473at2759"/>
<dbReference type="Pfam" id="PF02210">
    <property type="entry name" value="Laminin_G_2"/>
    <property type="match status" value="1"/>
</dbReference>
<gene>
    <name evidence="3" type="ORF">DIATSA_LOCUS2808</name>
</gene>
<keyword evidence="4" id="KW-1185">Reference proteome</keyword>
<reference evidence="3" key="2">
    <citation type="submission" date="2022-10" db="EMBL/GenBank/DDBJ databases">
        <authorList>
            <consortium name="ENA_rothamsted_submissions"/>
            <consortium name="culmorum"/>
            <person name="King R."/>
        </authorList>
    </citation>
    <scope>NUCLEOTIDE SEQUENCE</scope>
</reference>
<evidence type="ECO:0000313" key="4">
    <source>
        <dbReference type="Proteomes" id="UP001153714"/>
    </source>
</evidence>
<sequence>MIRDGKLKLVVRGRKRRELALDAFVADGTWRSSARAPGPPPRAHRLYVGGAPPPPAARMLPPAISRVGGFVGCVRRVSVNNRAEDLVRDARDHHAVGQCFPDVEQAAYFAGDAYAAVNGVEESAEVRIKFRSSAPRGILLAAEGLLLELRDGKVVLTRYSEGSETGRAESWGAGGEEGAGGAGARAVCDGRWHVAGVRGAALSVDRLPPARLTPALLHDAAPAPPRLLYVAGAPEGTADLPDGGRENFKGCIAEVWVGGRAVSWSEMKTHNVLLDSCPKR</sequence>
<feature type="domain" description="Laminin G" evidence="2">
    <location>
        <begin position="1"/>
        <end position="99"/>
    </location>
</feature>
<dbReference type="CDD" id="cd00110">
    <property type="entry name" value="LamG"/>
    <property type="match status" value="2"/>
</dbReference>
<comment type="caution">
    <text evidence="1">Lacks conserved residue(s) required for the propagation of feature annotation.</text>
</comment>
<dbReference type="Proteomes" id="UP001153714">
    <property type="component" value="Chromosome 12"/>
</dbReference>
<dbReference type="InterPro" id="IPR001791">
    <property type="entry name" value="Laminin_G"/>
</dbReference>
<proteinExistence type="predicted"/>
<protein>
    <recommendedName>
        <fullName evidence="2">Laminin G domain-containing protein</fullName>
    </recommendedName>
</protein>
<evidence type="ECO:0000313" key="3">
    <source>
        <dbReference type="EMBL" id="CAG9784734.1"/>
    </source>
</evidence>
<dbReference type="GO" id="GO:0016020">
    <property type="term" value="C:membrane"/>
    <property type="evidence" value="ECO:0007669"/>
    <property type="project" value="UniProtKB-SubCell"/>
</dbReference>
<dbReference type="SMART" id="SM00282">
    <property type="entry name" value="LamG"/>
    <property type="match status" value="1"/>
</dbReference>
<dbReference type="PROSITE" id="PS50025">
    <property type="entry name" value="LAM_G_DOMAIN"/>
    <property type="match status" value="2"/>
</dbReference>
<dbReference type="EMBL" id="OU893343">
    <property type="protein sequence ID" value="CAG9784734.1"/>
    <property type="molecule type" value="Genomic_DNA"/>
</dbReference>
<reference evidence="3" key="1">
    <citation type="submission" date="2021-12" db="EMBL/GenBank/DDBJ databases">
        <authorList>
            <person name="King R."/>
        </authorList>
    </citation>
    <scope>NUCLEOTIDE SEQUENCE</scope>
</reference>
<evidence type="ECO:0000256" key="1">
    <source>
        <dbReference type="PROSITE-ProRule" id="PRU00122"/>
    </source>
</evidence>
<dbReference type="Gene3D" id="2.60.120.200">
    <property type="match status" value="2"/>
</dbReference>